<dbReference type="Proteomes" id="UP000028668">
    <property type="component" value="Segment"/>
</dbReference>
<organism evidence="1 2">
    <name type="scientific">Mycobacterium phage YungJamal</name>
    <dbReference type="NCBI Taxonomy" id="1505226"/>
    <lineage>
        <taxon>Viruses</taxon>
        <taxon>Duplodnaviria</taxon>
        <taxon>Heunggongvirae</taxon>
        <taxon>Uroviricota</taxon>
        <taxon>Caudoviricetes</taxon>
        <taxon>Corndogvirus</taxon>
        <taxon>Mycobacterium phage Corndog</taxon>
    </lineage>
</organism>
<gene>
    <name evidence="1" type="primary">78</name>
    <name evidence="1" type="ORF">PBI_YUNGJAMAL_78</name>
</gene>
<sequence length="135" mass="15013">MSDMMTGAELKVQLTGLGLTPVWLAERLGVASRTIIRWFDLPEVPAKATAEIDRITQITEEEMHRLVTNAEHGPLGAVIRTERTDHQAVRFPNTLPATWHRALTYRVVHALRSKGLNVTVEYEDPFSHGASGESA</sequence>
<proteinExistence type="predicted"/>
<evidence type="ECO:0000313" key="1">
    <source>
        <dbReference type="EMBL" id="AII28317.1"/>
    </source>
</evidence>
<reference evidence="1" key="1">
    <citation type="submission" date="2014-05" db="EMBL/GenBank/DDBJ databases">
        <authorList>
            <person name="Pacey E."/>
            <person name="Bowman C.A."/>
            <person name="Russell D.A."/>
            <person name="Pope W.H."/>
            <person name="Jacobs-Sera D."/>
            <person name="Hendrix R.W."/>
            <person name="Hatfull G.F."/>
        </authorList>
    </citation>
    <scope>NUCLEOTIDE SEQUENCE [LARGE SCALE GENOMIC DNA]</scope>
</reference>
<accession>A0A076G7T4</accession>
<name>A0A076G7T4_BPMCO</name>
<protein>
    <submittedName>
        <fullName evidence="1">HTH DNA binding domain protein</fullName>
    </submittedName>
</protein>
<dbReference type="EMBL" id="KJ829260">
    <property type="protein sequence ID" value="AII28317.1"/>
    <property type="molecule type" value="Genomic_DNA"/>
</dbReference>
<evidence type="ECO:0000313" key="2">
    <source>
        <dbReference type="Proteomes" id="UP000028668"/>
    </source>
</evidence>